<dbReference type="InterPro" id="IPR026870">
    <property type="entry name" value="Zinc_ribbon_dom"/>
</dbReference>
<dbReference type="InterPro" id="IPR058913">
    <property type="entry name" value="Integrase_dom_put"/>
</dbReference>
<accession>A0A9W9ZN82</accession>
<dbReference type="Pfam" id="PF13240">
    <property type="entry name" value="Zn_Ribbon_1"/>
    <property type="match status" value="1"/>
</dbReference>
<dbReference type="PANTHER" id="PTHR46791:SF13">
    <property type="entry name" value="CLR5 DOMAIN-CONTAINING PROTEIN"/>
    <property type="match status" value="1"/>
</dbReference>
<sequence>MFCSNCGAETVSTANFCTRCGQGLMDNDTDDSDSDTECNFDEEAIITYYFNRGFEYNEILLFLTSKTVWTLKTEQPSEDILKEVRKRIQEIIDGPGSMGGYRTVWHTLELEGVRVPRIVVQEIIRELDPEGTELRKRHCLKRRQYHNPGPNYAWHVDGYDKVKPWGFPIHGCIDGYSRRIMWLEVARSNNLPEYPAMYYVEAVKDLGGCPVEVVTDLGTENGLLASIQSYFRQNPDAHRYVPSPRNQRIEGWWSFYSKNRSSWWRNFFQALETDGKIDLTSEMNKECLWYCFSGVLQADCDAVKEHWNTHYIRRSRHNTVGGRPDSLFFLPEYHGAVNNLLSSVEPNEIECVSQQIIVTQDTDEYQEYFDYVVEGLNIEAPTTWKEALQQYEKLTHIAEFGFSP</sequence>
<reference evidence="3" key="1">
    <citation type="submission" date="2023-01" db="EMBL/GenBank/DDBJ databases">
        <title>Genome assembly of the deep-sea coral Lophelia pertusa.</title>
        <authorList>
            <person name="Herrera S."/>
            <person name="Cordes E."/>
        </authorList>
    </citation>
    <scope>NUCLEOTIDE SEQUENCE</scope>
    <source>
        <strain evidence="3">USNM1676648</strain>
        <tissue evidence="3">Polyp</tissue>
    </source>
</reference>
<comment type="caution">
    <text evidence="3">The sequence shown here is derived from an EMBL/GenBank/DDBJ whole genome shotgun (WGS) entry which is preliminary data.</text>
</comment>
<dbReference type="OrthoDB" id="6020762at2759"/>
<feature type="domain" description="Zinc-ribbon" evidence="1">
    <location>
        <begin position="2"/>
        <end position="22"/>
    </location>
</feature>
<evidence type="ECO:0000259" key="1">
    <source>
        <dbReference type="Pfam" id="PF13240"/>
    </source>
</evidence>
<dbReference type="EMBL" id="MU825891">
    <property type="protein sequence ID" value="KAJ7384049.1"/>
    <property type="molecule type" value="Genomic_DNA"/>
</dbReference>
<feature type="domain" description="Integrase core" evidence="2">
    <location>
        <begin position="145"/>
        <end position="319"/>
    </location>
</feature>
<keyword evidence="4" id="KW-1185">Reference proteome</keyword>
<dbReference type="AlphaFoldDB" id="A0A9W9ZN82"/>
<evidence type="ECO:0000313" key="4">
    <source>
        <dbReference type="Proteomes" id="UP001163046"/>
    </source>
</evidence>
<dbReference type="Pfam" id="PF24764">
    <property type="entry name" value="rva_4"/>
    <property type="match status" value="1"/>
</dbReference>
<organism evidence="3 4">
    <name type="scientific">Desmophyllum pertusum</name>
    <dbReference type="NCBI Taxonomy" id="174260"/>
    <lineage>
        <taxon>Eukaryota</taxon>
        <taxon>Metazoa</taxon>
        <taxon>Cnidaria</taxon>
        <taxon>Anthozoa</taxon>
        <taxon>Hexacorallia</taxon>
        <taxon>Scleractinia</taxon>
        <taxon>Caryophylliina</taxon>
        <taxon>Caryophylliidae</taxon>
        <taxon>Desmophyllum</taxon>
    </lineage>
</organism>
<dbReference type="Proteomes" id="UP001163046">
    <property type="component" value="Unassembled WGS sequence"/>
</dbReference>
<evidence type="ECO:0000313" key="3">
    <source>
        <dbReference type="EMBL" id="KAJ7384049.1"/>
    </source>
</evidence>
<dbReference type="PANTHER" id="PTHR46791">
    <property type="entry name" value="EXPRESSED PROTEIN"/>
    <property type="match status" value="1"/>
</dbReference>
<protein>
    <recommendedName>
        <fullName evidence="5">Integrase catalytic domain-containing protein</fullName>
    </recommendedName>
</protein>
<proteinExistence type="predicted"/>
<name>A0A9W9ZN82_9CNID</name>
<evidence type="ECO:0000259" key="2">
    <source>
        <dbReference type="Pfam" id="PF24764"/>
    </source>
</evidence>
<gene>
    <name evidence="3" type="ORF">OS493_024063</name>
</gene>
<evidence type="ECO:0008006" key="5">
    <source>
        <dbReference type="Google" id="ProtNLM"/>
    </source>
</evidence>